<dbReference type="InterPro" id="IPR036910">
    <property type="entry name" value="HMG_box_dom_sf"/>
</dbReference>
<reference evidence="7" key="2">
    <citation type="submission" date="2019-10" db="EMBL/GenBank/DDBJ databases">
        <title>Conservation and host-specific expression of non-tandemly repeated heterogenous ribosome RNA gene in arbuscular mycorrhizal fungi.</title>
        <authorList>
            <person name="Maeda T."/>
            <person name="Kobayashi Y."/>
            <person name="Nakagawa T."/>
            <person name="Ezawa T."/>
            <person name="Yamaguchi K."/>
            <person name="Bino T."/>
            <person name="Nishimoto Y."/>
            <person name="Shigenobu S."/>
            <person name="Kawaguchi M."/>
        </authorList>
    </citation>
    <scope>NUCLEOTIDE SEQUENCE</scope>
    <source>
        <strain evidence="7">HR1</strain>
    </source>
</reference>
<evidence type="ECO:0000313" key="8">
    <source>
        <dbReference type="Proteomes" id="UP000247702"/>
    </source>
</evidence>
<dbReference type="OrthoDB" id="6247875at2759"/>
<dbReference type="Proteomes" id="UP000247702">
    <property type="component" value="Unassembled WGS sequence"/>
</dbReference>
<evidence type="ECO:0000313" key="6">
    <source>
        <dbReference type="EMBL" id="GBC08456.1"/>
    </source>
</evidence>
<keyword evidence="3" id="KW-0539">Nucleus</keyword>
<dbReference type="STRING" id="94130.A0A2Z6RZX4"/>
<dbReference type="CDD" id="cd01389">
    <property type="entry name" value="HMG-box_ROX1-like"/>
    <property type="match status" value="1"/>
</dbReference>
<keyword evidence="2" id="KW-0804">Transcription</keyword>
<evidence type="ECO:0000256" key="2">
    <source>
        <dbReference type="ARBA" id="ARBA00023163"/>
    </source>
</evidence>
<keyword evidence="1 3" id="KW-0238">DNA-binding</keyword>
<dbReference type="PANTHER" id="PTHR10270">
    <property type="entry name" value="SOX TRANSCRIPTION FACTOR"/>
    <property type="match status" value="1"/>
</dbReference>
<dbReference type="GO" id="GO:0030154">
    <property type="term" value="P:cell differentiation"/>
    <property type="evidence" value="ECO:0007669"/>
    <property type="project" value="TreeGrafter"/>
</dbReference>
<evidence type="ECO:0000256" key="3">
    <source>
        <dbReference type="PROSITE-ProRule" id="PRU00267"/>
    </source>
</evidence>
<dbReference type="InterPro" id="IPR009071">
    <property type="entry name" value="HMG_box_dom"/>
</dbReference>
<dbReference type="InterPro" id="IPR050140">
    <property type="entry name" value="SRY-related_HMG-box_TF-like"/>
</dbReference>
<dbReference type="PROSITE" id="PS50118">
    <property type="entry name" value="HMG_BOX_2"/>
    <property type="match status" value="1"/>
</dbReference>
<dbReference type="GO" id="GO:0005634">
    <property type="term" value="C:nucleus"/>
    <property type="evidence" value="ECO:0007669"/>
    <property type="project" value="UniProtKB-UniRule"/>
</dbReference>
<dbReference type="GO" id="GO:0000978">
    <property type="term" value="F:RNA polymerase II cis-regulatory region sequence-specific DNA binding"/>
    <property type="evidence" value="ECO:0007669"/>
    <property type="project" value="TreeGrafter"/>
</dbReference>
<dbReference type="EMBL" id="BLAL01000040">
    <property type="protein sequence ID" value="GES78771.1"/>
    <property type="molecule type" value="Genomic_DNA"/>
</dbReference>
<reference evidence="6 8" key="1">
    <citation type="submission" date="2017-11" db="EMBL/GenBank/DDBJ databases">
        <title>The genome of Rhizophagus clarus HR1 reveals common genetic basis of auxotrophy among arbuscular mycorrhizal fungi.</title>
        <authorList>
            <person name="Kobayashi Y."/>
        </authorList>
    </citation>
    <scope>NUCLEOTIDE SEQUENCE [LARGE SCALE GENOMIC DNA]</scope>
    <source>
        <strain evidence="6 8">HR1</strain>
    </source>
</reference>
<feature type="compositionally biased region" description="Basic residues" evidence="4">
    <location>
        <begin position="200"/>
        <end position="210"/>
    </location>
</feature>
<feature type="DNA-binding region" description="HMG box" evidence="3">
    <location>
        <begin position="107"/>
        <end position="177"/>
    </location>
</feature>
<feature type="domain" description="HMG box" evidence="5">
    <location>
        <begin position="107"/>
        <end position="177"/>
    </location>
</feature>
<sequence>MSDFTLPALPALSIFSENHPLIDSSLLATPCSINTSLLFAPHSPSTGSETNSCSSNCTSPTISDNEDLFIPMDQQNNVKRLLRMFPPPMSAEQFILRNSFQASDGHIKRPSNNFILFRKIAHDQKNQTPALSDYNERQFSQIIGKIWKGLTHGEKEIYKKLGKEVAELHKKMHPEYKYQPKRDKAAWKHFNPEMSNSTQKTKRKNNKIRQQKSQETLPELSKINVSISQQQQQQQQQQIVPENLEFAVIEMSPMGQIDPVYEYQTTYPTNNTFTTNTTYMDYFNVNPVNDDYSIYGCTTSNTFSSNDTLFKY</sequence>
<dbReference type="Proteomes" id="UP000615446">
    <property type="component" value="Unassembled WGS sequence"/>
</dbReference>
<keyword evidence="8" id="KW-1185">Reference proteome</keyword>
<evidence type="ECO:0000256" key="4">
    <source>
        <dbReference type="SAM" id="MobiDB-lite"/>
    </source>
</evidence>
<organism evidence="6 8">
    <name type="scientific">Rhizophagus clarus</name>
    <dbReference type="NCBI Taxonomy" id="94130"/>
    <lineage>
        <taxon>Eukaryota</taxon>
        <taxon>Fungi</taxon>
        <taxon>Fungi incertae sedis</taxon>
        <taxon>Mucoromycota</taxon>
        <taxon>Glomeromycotina</taxon>
        <taxon>Glomeromycetes</taxon>
        <taxon>Glomerales</taxon>
        <taxon>Glomeraceae</taxon>
        <taxon>Rhizophagus</taxon>
    </lineage>
</organism>
<evidence type="ECO:0000259" key="5">
    <source>
        <dbReference type="PROSITE" id="PS50118"/>
    </source>
</evidence>
<feature type="region of interest" description="Disordered" evidence="4">
    <location>
        <begin position="192"/>
        <end position="217"/>
    </location>
</feature>
<dbReference type="AlphaFoldDB" id="A0A2Z6RZX4"/>
<accession>A0A2Z6RZX4</accession>
<dbReference type="EMBL" id="BEXD01004218">
    <property type="protein sequence ID" value="GBC08456.1"/>
    <property type="molecule type" value="Genomic_DNA"/>
</dbReference>
<evidence type="ECO:0000313" key="7">
    <source>
        <dbReference type="EMBL" id="GES78771.1"/>
    </source>
</evidence>
<protein>
    <submittedName>
        <fullName evidence="7">Transcription factor SOX-8</fullName>
    </submittedName>
</protein>
<dbReference type="SUPFAM" id="SSF47095">
    <property type="entry name" value="HMG-box"/>
    <property type="match status" value="1"/>
</dbReference>
<dbReference type="SMART" id="SM00398">
    <property type="entry name" value="HMG"/>
    <property type="match status" value="1"/>
</dbReference>
<dbReference type="PANTHER" id="PTHR10270:SF161">
    <property type="entry name" value="SEX-DETERMINING REGION Y PROTEIN"/>
    <property type="match status" value="1"/>
</dbReference>
<proteinExistence type="predicted"/>
<dbReference type="Gene3D" id="1.10.30.10">
    <property type="entry name" value="High mobility group box domain"/>
    <property type="match status" value="1"/>
</dbReference>
<name>A0A2Z6RZX4_9GLOM</name>
<dbReference type="Pfam" id="PF00505">
    <property type="entry name" value="HMG_box"/>
    <property type="match status" value="1"/>
</dbReference>
<dbReference type="GO" id="GO:0001228">
    <property type="term" value="F:DNA-binding transcription activator activity, RNA polymerase II-specific"/>
    <property type="evidence" value="ECO:0007669"/>
    <property type="project" value="TreeGrafter"/>
</dbReference>
<evidence type="ECO:0000256" key="1">
    <source>
        <dbReference type="ARBA" id="ARBA00023125"/>
    </source>
</evidence>
<gene>
    <name evidence="7" type="ORF">RCL2_000608000</name>
    <name evidence="6" type="ORF">RclHR1_08120007</name>
</gene>
<comment type="caution">
    <text evidence="6">The sequence shown here is derived from an EMBL/GenBank/DDBJ whole genome shotgun (WGS) entry which is preliminary data.</text>
</comment>